<feature type="domain" description="Vitellogenin" evidence="8">
    <location>
        <begin position="61"/>
        <end position="848"/>
    </location>
</feature>
<dbReference type="InterPro" id="IPR015816">
    <property type="entry name" value="Vitellinogen_b-sht_N"/>
</dbReference>
<evidence type="ECO:0000256" key="1">
    <source>
        <dbReference type="ARBA" id="ARBA00022729"/>
    </source>
</evidence>
<dbReference type="SMART" id="SM01169">
    <property type="entry name" value="DUF1943"/>
    <property type="match status" value="1"/>
</dbReference>
<evidence type="ECO:0000256" key="5">
    <source>
        <dbReference type="PROSITE-ProRule" id="PRU00557"/>
    </source>
</evidence>
<feature type="region of interest" description="Disordered" evidence="6">
    <location>
        <begin position="202"/>
        <end position="224"/>
    </location>
</feature>
<feature type="signal peptide" evidence="7">
    <location>
        <begin position="1"/>
        <end position="20"/>
    </location>
</feature>
<feature type="compositionally biased region" description="Low complexity" evidence="6">
    <location>
        <begin position="210"/>
        <end position="222"/>
    </location>
</feature>
<dbReference type="SMART" id="SM00638">
    <property type="entry name" value="LPD_N"/>
    <property type="match status" value="1"/>
</dbReference>
<proteinExistence type="predicted"/>
<dbReference type="Proteomes" id="UP001620626">
    <property type="component" value="Unassembled WGS sequence"/>
</dbReference>
<dbReference type="InterPro" id="IPR001747">
    <property type="entry name" value="Vitellogenin_N"/>
</dbReference>
<evidence type="ECO:0000259" key="9">
    <source>
        <dbReference type="PROSITE" id="PS51233"/>
    </source>
</evidence>
<dbReference type="InterPro" id="IPR011030">
    <property type="entry name" value="Lipovitellin_superhlx_dom"/>
</dbReference>
<evidence type="ECO:0000313" key="10">
    <source>
        <dbReference type="EMBL" id="KAL3114205.1"/>
    </source>
</evidence>
<evidence type="ECO:0008006" key="12">
    <source>
        <dbReference type="Google" id="ProtNLM"/>
    </source>
</evidence>
<dbReference type="SUPFAM" id="SSF56968">
    <property type="entry name" value="Lipovitellin-phosvitin complex, beta-sheet shell regions"/>
    <property type="match status" value="2"/>
</dbReference>
<evidence type="ECO:0000256" key="2">
    <source>
        <dbReference type="ARBA" id="ARBA00022761"/>
    </source>
</evidence>
<keyword evidence="4" id="KW-0325">Glycoprotein</keyword>
<gene>
    <name evidence="10" type="ORF">niasHT_014049</name>
</gene>
<dbReference type="Gene3D" id="2.30.230.10">
    <property type="entry name" value="Lipovitellin, beta-sheet shell regions, chain A"/>
    <property type="match status" value="1"/>
</dbReference>
<dbReference type="Pfam" id="PF09172">
    <property type="entry name" value="Vit_open_b-sht"/>
    <property type="match status" value="1"/>
</dbReference>
<dbReference type="PANTHER" id="PTHR23345">
    <property type="entry name" value="VITELLOGENIN-RELATED"/>
    <property type="match status" value="1"/>
</dbReference>
<feature type="region of interest" description="Disordered" evidence="6">
    <location>
        <begin position="1269"/>
        <end position="1310"/>
    </location>
</feature>
<accession>A0ABD2LHP3</accession>
<evidence type="ECO:0000313" key="11">
    <source>
        <dbReference type="Proteomes" id="UP001620626"/>
    </source>
</evidence>
<reference evidence="10 11" key="1">
    <citation type="submission" date="2024-10" db="EMBL/GenBank/DDBJ databases">
        <authorList>
            <person name="Kim D."/>
        </authorList>
    </citation>
    <scope>NUCLEOTIDE SEQUENCE [LARGE SCALE GENOMIC DNA]</scope>
    <source>
        <strain evidence="10">BH-2024</strain>
    </source>
</reference>
<dbReference type="GO" id="GO:0045735">
    <property type="term" value="F:nutrient reservoir activity"/>
    <property type="evidence" value="ECO:0007669"/>
    <property type="project" value="UniProtKB-KW"/>
</dbReference>
<dbReference type="EMBL" id="JBICBT010000422">
    <property type="protein sequence ID" value="KAL3114205.1"/>
    <property type="molecule type" value="Genomic_DNA"/>
</dbReference>
<dbReference type="SMART" id="SM00216">
    <property type="entry name" value="VWD"/>
    <property type="match status" value="1"/>
</dbReference>
<feature type="region of interest" description="Disordered" evidence="6">
    <location>
        <begin position="1994"/>
        <end position="2019"/>
    </location>
</feature>
<keyword evidence="1 7" id="KW-0732">Signal</keyword>
<dbReference type="InterPro" id="IPR015819">
    <property type="entry name" value="Lipid_transp_b-sht_shell"/>
</dbReference>
<dbReference type="PROSITE" id="PS51233">
    <property type="entry name" value="VWFD"/>
    <property type="match status" value="1"/>
</dbReference>
<dbReference type="InterPro" id="IPR001846">
    <property type="entry name" value="VWF_type-D"/>
</dbReference>
<feature type="chain" id="PRO_5044880966" description="Vitellogenin" evidence="7">
    <location>
        <begin position="21"/>
        <end position="2072"/>
    </location>
</feature>
<evidence type="ECO:0000256" key="3">
    <source>
        <dbReference type="ARBA" id="ARBA00023157"/>
    </source>
</evidence>
<dbReference type="PROSITE" id="PS51211">
    <property type="entry name" value="VITELLOGENIN"/>
    <property type="match status" value="1"/>
</dbReference>
<keyword evidence="3 5" id="KW-1015">Disulfide bond</keyword>
<feature type="compositionally biased region" description="Acidic residues" evidence="6">
    <location>
        <begin position="1841"/>
        <end position="1885"/>
    </location>
</feature>
<dbReference type="Pfam" id="PF00094">
    <property type="entry name" value="VWD"/>
    <property type="match status" value="1"/>
</dbReference>
<feature type="compositionally biased region" description="Polar residues" evidence="6">
    <location>
        <begin position="1829"/>
        <end position="1840"/>
    </location>
</feature>
<sequence length="2072" mass="232469">MRTAALLVLVTAFLSVGTGGIRHSNRMSFGGFLSSANANIGTARVGSTSGDNDAAELLQPFQQKDTEYSFIYNAQIASGLQSAEQSAANPQQKAVTRIQCLANIHFASERHAQLRLEQCRVGQQNGKMSQPQEVQPMEAFEETNIAEQTKQQLLTPCQFSFADGVIERVQCPQDVEEWSKNVKKAVLNIIQMNLKQNNVQGLHKSGASHAEQQQQQEATGQGKSFKIPEITVEGACQTMYTINKAQRIGHQQQQQQFNVTKTINFKKCQKIADVANGFQADQPQAQCAQCQQYWAQQQNDQSSPTDQQKTNAWQMGESDQHPCAKCDPKEVKENEMDRSTVIRCRIAGDPADQYALRGCELRSQYIYRSWKSAEAGTNGAVMQTVVVANLEAVAVKPKNQQIPAINGASEHDTLMYSNDKAVDEKRFFANGDNEFGTDGKGSPFARVPKVQQAKQALLKLEQYTENNHKGIDQQAPVQQQRLVEMLRMCTEKELKQVEEHCANAAQQQKQKRGEKCQQMMANALAQCGTRNCVAELARKIKNGQVVQSVAVQSLLALNQLPSPSDAILDEVQQLCQSQTVAGSQALKQSCWLAFGALVNEVCQHTTAQNAKECAGEGGAGATAKCVQSGFVDKDKCPADKKQKYKETLFALFKQQNEQQQTQCIYDKAVALGALGNAGLDIALADLERIIKDTREARVVRMMAIDATRRTRTQIPHSVRAVLLPVFLNTGEQPQVRITAFANILGAQPTAEVVDQLMYAIGKEPNREVQAYCYRTMKTMANSQKPGETQIAKHVKSSLKLLANAVDEQQLRTSGKWQFEQLYNNAQREGVFMSFVHAVSSRSALPAYAHVQLDSHFNDHYTYNKLNMYMVQQEAEQWYERAMNSFGNSKRKQKQQHGSKQLRTIYEQLGIKSHRSDFGTMPLAADEADNNDNEAYQQHQQQQQRNNMRPFAMLGLRSNNVDKAFIALDEHTIGEQTRRMLNGEEMKPNWAAILFGHGAQQQQQQQLDLAIVQNMGEKEAKIATSAGMPLRILSTTPMMANIEGRVGTKASARMGPSSAGHGLSAQFEFSAMSARIAQIQKMELITPFAVSGVESIRSLHINLPLQGELSLVNSEQQQQQQQQGISIKVKLPQRGTQLASAHSLPFTFIAKAEPSAQFVREPRQIIAVHDPKLDQQQREVNAVLGQKAMALPLHIRGHYHVPAEPSNLLQFAQLLMATENAVHVQYQPNEESPRELTIRASGEHFRKAAQMQLPDTPQLHNFYAQQFHSSSSCDSDDSVNAANCEEDAAEQQQGENGGEQYTSNIDNQQQQQQQQLNSFISAYKPHQQYAHALRLNAQTSGGARDATAHANIQAQCDERMRYCTMQADANANQQWTLSAQAQVVMPDTVPSVEQLQQSTMLKQFIALAKAQWGDLQDKQHINVRIRGTQAHTEQTRAVMAQIQQQQQGKRRGFSAQQQRKLLQRSAFLNQFHVEATYALKAYAQNVINRGLELLKSAYFWNTKSQLLSGPNAPKNGKIAATISIDPLQPNNANVTIRTPAQQLHMQQIQMPAAVGRPFALIRQQSAQQTHSLAQLFYKQFSLKSRAQCIVDGQNVDTFDGFAFTAPLSSNCFSVLAKHCSSPMEEQQQQQQQPQFVVMLKKVPGKQNANKSAQKADKVLKVITAEQQIECQPKTAQGKKGQMICKVNGQPITGDEQCQDELQQQQGEPCVQFNDQRQTDVTIRTGPIAVRFNGRKAWLKVSQAYKNAQCGLCGHYDDADEQEQELRMANGQIASNLAEFHRSYALKDAEQCTQQALNSFYNEEQQQQQQQQHNVAYGHGQQTEDGDNFYGQFNQWKINSENGEQDEETEQYNDREEDNDDNNNDNDSFGEAEEEEEQFDGQIEDISDENWAGEEDIEMSGEEQSEKCCCCCAKEKDEAQKQKCQRKCQQSDECRRKCQQKQCQQQQQQQQQRKTEKKQKQGQSSALKGQWEAVSPTQNTKVYEQNHALCFSTEPVKQCPRGTTTNRGEEADQQQSEEKPKRVRFVCIDRAESEARHLMRQLRRGQRSVKVSGAHGESFTEEVDEPQQCWRRRN</sequence>
<evidence type="ECO:0000256" key="7">
    <source>
        <dbReference type="SAM" id="SignalP"/>
    </source>
</evidence>
<evidence type="ECO:0000256" key="4">
    <source>
        <dbReference type="ARBA" id="ARBA00023180"/>
    </source>
</evidence>
<dbReference type="PANTHER" id="PTHR23345:SF15">
    <property type="entry name" value="VITELLOGENIN 1-RELATED"/>
    <property type="match status" value="1"/>
</dbReference>
<evidence type="ECO:0000256" key="6">
    <source>
        <dbReference type="SAM" id="MobiDB-lite"/>
    </source>
</evidence>
<feature type="compositionally biased region" description="Low complexity" evidence="6">
    <location>
        <begin position="1289"/>
        <end position="1299"/>
    </location>
</feature>
<keyword evidence="11" id="KW-1185">Reference proteome</keyword>
<feature type="region of interest" description="Disordered" evidence="6">
    <location>
        <begin position="1801"/>
        <end position="1885"/>
    </location>
</feature>
<feature type="disulfide bond" evidence="5">
    <location>
        <begin position="287"/>
        <end position="290"/>
    </location>
</feature>
<dbReference type="Pfam" id="PF01347">
    <property type="entry name" value="Vitellogenin_N"/>
    <property type="match status" value="2"/>
</dbReference>
<protein>
    <recommendedName>
        <fullName evidence="12">Vitellogenin</fullName>
    </recommendedName>
</protein>
<feature type="region of interest" description="Disordered" evidence="6">
    <location>
        <begin position="298"/>
        <end position="321"/>
    </location>
</feature>
<feature type="compositionally biased region" description="Polar residues" evidence="6">
    <location>
        <begin position="302"/>
        <end position="313"/>
    </location>
</feature>
<organism evidence="10 11">
    <name type="scientific">Heterodera trifolii</name>
    <dbReference type="NCBI Taxonomy" id="157864"/>
    <lineage>
        <taxon>Eukaryota</taxon>
        <taxon>Metazoa</taxon>
        <taxon>Ecdysozoa</taxon>
        <taxon>Nematoda</taxon>
        <taxon>Chromadorea</taxon>
        <taxon>Rhabditida</taxon>
        <taxon>Tylenchina</taxon>
        <taxon>Tylenchomorpha</taxon>
        <taxon>Tylenchoidea</taxon>
        <taxon>Heteroderidae</taxon>
        <taxon>Heteroderinae</taxon>
        <taxon>Heterodera</taxon>
    </lineage>
</organism>
<dbReference type="InterPro" id="IPR015255">
    <property type="entry name" value="Vitellinogen_open_b-sht"/>
</dbReference>
<name>A0ABD2LHP3_9BILA</name>
<feature type="domain" description="VWFD" evidence="9">
    <location>
        <begin position="1585"/>
        <end position="1791"/>
    </location>
</feature>
<feature type="region of interest" description="Disordered" evidence="6">
    <location>
        <begin position="1947"/>
        <end position="1976"/>
    </location>
</feature>
<evidence type="ECO:0000259" key="8">
    <source>
        <dbReference type="PROSITE" id="PS51211"/>
    </source>
</evidence>
<feature type="region of interest" description="Disordered" evidence="6">
    <location>
        <begin position="2043"/>
        <end position="2072"/>
    </location>
</feature>
<keyword evidence="2" id="KW-0758">Storage protein</keyword>
<comment type="caution">
    <text evidence="10">The sequence shown here is derived from an EMBL/GenBank/DDBJ whole genome shotgun (WGS) entry which is preliminary data.</text>
</comment>
<dbReference type="Gene3D" id="1.25.10.20">
    <property type="entry name" value="Vitellinogen, superhelical"/>
    <property type="match status" value="1"/>
</dbReference>
<comment type="caution">
    <text evidence="5">Lacks conserved residue(s) required for the propagation of feature annotation.</text>
</comment>
<dbReference type="SUPFAM" id="SSF48431">
    <property type="entry name" value="Lipovitellin-phosvitin complex, superhelical domain"/>
    <property type="match status" value="1"/>
</dbReference>
<dbReference type="InterPro" id="IPR050733">
    <property type="entry name" value="Vitellogenin/Apolipophorin"/>
</dbReference>